<evidence type="ECO:0000256" key="2">
    <source>
        <dbReference type="SAM" id="Phobius"/>
    </source>
</evidence>
<accession>A0A939F4S7</accession>
<feature type="signal peptide" evidence="3">
    <location>
        <begin position="1"/>
        <end position="23"/>
    </location>
</feature>
<keyword evidence="2" id="KW-1133">Transmembrane helix</keyword>
<dbReference type="Proteomes" id="UP000664167">
    <property type="component" value="Unassembled WGS sequence"/>
</dbReference>
<dbReference type="AlphaFoldDB" id="A0A939F4S7"/>
<feature type="region of interest" description="Disordered" evidence="1">
    <location>
        <begin position="377"/>
        <end position="402"/>
    </location>
</feature>
<evidence type="ECO:0000256" key="3">
    <source>
        <dbReference type="SAM" id="SignalP"/>
    </source>
</evidence>
<gene>
    <name evidence="4" type="ORF">J0695_09645</name>
</gene>
<feature type="transmembrane region" description="Helical" evidence="2">
    <location>
        <begin position="222"/>
        <end position="242"/>
    </location>
</feature>
<keyword evidence="2" id="KW-0812">Transmembrane</keyword>
<feature type="transmembrane region" description="Helical" evidence="2">
    <location>
        <begin position="195"/>
        <end position="215"/>
    </location>
</feature>
<organism evidence="4 5">
    <name type="scientific">Streptomyces beijiangensis</name>
    <dbReference type="NCBI Taxonomy" id="163361"/>
    <lineage>
        <taxon>Bacteria</taxon>
        <taxon>Bacillati</taxon>
        <taxon>Actinomycetota</taxon>
        <taxon>Actinomycetes</taxon>
        <taxon>Kitasatosporales</taxon>
        <taxon>Streptomycetaceae</taxon>
        <taxon>Streptomyces</taxon>
    </lineage>
</organism>
<proteinExistence type="predicted"/>
<feature type="transmembrane region" description="Helical" evidence="2">
    <location>
        <begin position="332"/>
        <end position="348"/>
    </location>
</feature>
<sequence length="402" mass="41961">MRSAFAVVLILLAAILTPLAAVAVWTSDEIGDTDRYVATMAPLASDPDIQAGVTNRVTDAVMEHVDVNSLLAEVAPADRPRLDQLISRLGKPLSSGLTSFVHSTVERFVASDAFATIWTGLNRAAHTAVDKALTSDNGNKVTIDLAPVIDKVKERLVGDGLNIASKIPEVHTSYTVVDSDAIGKARTGFRLLKIAGVWLPVITLLFAAAGVLLAVRRRRALVTAALLVGGGALALGLGLVIFRSLYLDKLPDTVSQPAAAAVFDTLVGFLRTSVRMVAVLGAVVALGAWLTGSGRWAARAREMWTGGIGAVRGAAHLDTGAAGRWVHAQRTWLNWGVVAVAVVVFLLWSHPTGVVVLVIALCTLVALALVEFLAADPADPTDPSDSSDSSDPAAPATAPADS</sequence>
<reference evidence="4" key="1">
    <citation type="submission" date="2021-03" db="EMBL/GenBank/DDBJ databases">
        <title>Streptomyces poriferae sp. nov., a novel marine sponge-derived Actinobacteria species with anti-MRSA activity.</title>
        <authorList>
            <person name="Sandoval-Powers M."/>
            <person name="Kralova S."/>
            <person name="Nguyen G.-S."/>
            <person name="Fawwal D."/>
            <person name="Degnes K."/>
            <person name="Klinkenberg G."/>
            <person name="Sletta H."/>
            <person name="Wentzel A."/>
            <person name="Liles M.R."/>
        </authorList>
    </citation>
    <scope>NUCLEOTIDE SEQUENCE</scope>
    <source>
        <strain evidence="4">DSM 41794</strain>
    </source>
</reference>
<comment type="caution">
    <text evidence="4">The sequence shown here is derived from an EMBL/GenBank/DDBJ whole genome shotgun (WGS) entry which is preliminary data.</text>
</comment>
<protein>
    <recommendedName>
        <fullName evidence="6">Integral membrane protein</fullName>
    </recommendedName>
</protein>
<evidence type="ECO:0000313" key="5">
    <source>
        <dbReference type="Proteomes" id="UP000664167"/>
    </source>
</evidence>
<name>A0A939F4S7_9ACTN</name>
<keyword evidence="3" id="KW-0732">Signal</keyword>
<keyword evidence="2" id="KW-0472">Membrane</keyword>
<dbReference type="EMBL" id="JAFLRJ010000085">
    <property type="protein sequence ID" value="MBO0512077.1"/>
    <property type="molecule type" value="Genomic_DNA"/>
</dbReference>
<keyword evidence="5" id="KW-1185">Reference proteome</keyword>
<feature type="transmembrane region" description="Helical" evidence="2">
    <location>
        <begin position="354"/>
        <end position="374"/>
    </location>
</feature>
<feature type="chain" id="PRO_5037819253" description="Integral membrane protein" evidence="3">
    <location>
        <begin position="24"/>
        <end position="402"/>
    </location>
</feature>
<evidence type="ECO:0000256" key="1">
    <source>
        <dbReference type="SAM" id="MobiDB-lite"/>
    </source>
</evidence>
<feature type="transmembrane region" description="Helical" evidence="2">
    <location>
        <begin position="273"/>
        <end position="291"/>
    </location>
</feature>
<evidence type="ECO:0008006" key="6">
    <source>
        <dbReference type="Google" id="ProtNLM"/>
    </source>
</evidence>
<evidence type="ECO:0000313" key="4">
    <source>
        <dbReference type="EMBL" id="MBO0512077.1"/>
    </source>
</evidence>